<dbReference type="AlphaFoldDB" id="A0A328UIQ9"/>
<proteinExistence type="predicted"/>
<keyword evidence="1" id="KW-1133">Transmembrane helix</keyword>
<name>A0A328UIQ9_9FIRM</name>
<feature type="transmembrane region" description="Helical" evidence="1">
    <location>
        <begin position="121"/>
        <end position="139"/>
    </location>
</feature>
<dbReference type="InterPro" id="IPR010390">
    <property type="entry name" value="ABC-2_transporter-like"/>
</dbReference>
<evidence type="ECO:0000313" key="3">
    <source>
        <dbReference type="Proteomes" id="UP000249377"/>
    </source>
</evidence>
<comment type="caution">
    <text evidence="2">The sequence shown here is derived from an EMBL/GenBank/DDBJ whole genome shotgun (WGS) entry which is preliminary data.</text>
</comment>
<sequence length="272" mass="29943">MKKIELRAYLSFFRIRFAAGLQYRAAAWAGILTQFCWGALEILLFRAFYRAGASAFPMEFSQLSSYIWLSEAFLSMLATYFFENELLDSISNGGIGYELCRPASLYGMWFTRNAAARVSRALLRCLPILLVSALLPAPYGLSLPAGPGALLLFLLSLISGLLVAVSLCMLVCVLTFFTVSPAGLRIFYIAIGDFLSGGLIPIPFFPAVIQPLINLLPFASIQNTPFFIYSGYISGTDAVWGILLQIGWIAVLNMLGVFLMRRALRRVVVQGG</sequence>
<evidence type="ECO:0000313" key="2">
    <source>
        <dbReference type="EMBL" id="RAQ29894.1"/>
    </source>
</evidence>
<keyword evidence="3" id="KW-1185">Reference proteome</keyword>
<keyword evidence="1" id="KW-0812">Transmembrane</keyword>
<dbReference type="EMBL" id="QLYR01000002">
    <property type="protein sequence ID" value="RAQ29894.1"/>
    <property type="molecule type" value="Genomic_DNA"/>
</dbReference>
<accession>A0A328UIQ9</accession>
<dbReference type="RefSeq" id="WP_112332311.1">
    <property type="nucleotide sequence ID" value="NZ_JADPHD010000005.1"/>
</dbReference>
<dbReference type="PANTHER" id="PTHR36832:SF2">
    <property type="entry name" value="INTEGRAL MEMBRANE PROTEIN"/>
    <property type="match status" value="1"/>
</dbReference>
<feature type="transmembrane region" description="Helical" evidence="1">
    <location>
        <begin position="21"/>
        <end position="45"/>
    </location>
</feature>
<dbReference type="PANTHER" id="PTHR36832">
    <property type="entry name" value="SLR1174 PROTEIN-RELATED"/>
    <property type="match status" value="1"/>
</dbReference>
<feature type="transmembrane region" description="Helical" evidence="1">
    <location>
        <begin position="238"/>
        <end position="260"/>
    </location>
</feature>
<dbReference type="Pfam" id="PF06182">
    <property type="entry name" value="ABC2_membrane_6"/>
    <property type="match status" value="1"/>
</dbReference>
<feature type="transmembrane region" description="Helical" evidence="1">
    <location>
        <begin position="65"/>
        <end position="82"/>
    </location>
</feature>
<feature type="transmembrane region" description="Helical" evidence="1">
    <location>
        <begin position="151"/>
        <end position="179"/>
    </location>
</feature>
<protein>
    <submittedName>
        <fullName evidence="2">ABC transporter permease</fullName>
    </submittedName>
</protein>
<dbReference type="Proteomes" id="UP000249377">
    <property type="component" value="Unassembled WGS sequence"/>
</dbReference>
<reference evidence="2 3" key="1">
    <citation type="submission" date="2018-06" db="EMBL/GenBank/DDBJ databases">
        <title>Noncontiguous genome sequence of Ruminococcaceae bacterium ASD2818.</title>
        <authorList>
            <person name="Chaplin A.V."/>
            <person name="Sokolova S.R."/>
            <person name="Kochetkova T.O."/>
            <person name="Goltsov A.Y."/>
            <person name="Trofimov D.Y."/>
            <person name="Efimov B.A."/>
        </authorList>
    </citation>
    <scope>NUCLEOTIDE SEQUENCE [LARGE SCALE GENOMIC DNA]</scope>
    <source>
        <strain evidence="2 3">ASD2818</strain>
    </source>
</reference>
<gene>
    <name evidence="2" type="ORF">DPQ25_06315</name>
</gene>
<organism evidence="2 3">
    <name type="scientific">Hydrogeniiclostridium mannosilyticum</name>
    <dbReference type="NCBI Taxonomy" id="2764322"/>
    <lineage>
        <taxon>Bacteria</taxon>
        <taxon>Bacillati</taxon>
        <taxon>Bacillota</taxon>
        <taxon>Clostridia</taxon>
        <taxon>Eubacteriales</taxon>
        <taxon>Acutalibacteraceae</taxon>
        <taxon>Hydrogeniiclostridium</taxon>
    </lineage>
</organism>
<feature type="transmembrane region" description="Helical" evidence="1">
    <location>
        <begin position="186"/>
        <end position="209"/>
    </location>
</feature>
<keyword evidence="1" id="KW-0472">Membrane</keyword>
<evidence type="ECO:0000256" key="1">
    <source>
        <dbReference type="SAM" id="Phobius"/>
    </source>
</evidence>